<dbReference type="InterPro" id="IPR029052">
    <property type="entry name" value="Metallo-depent_PP-like"/>
</dbReference>
<dbReference type="EMBL" id="QVME01000014">
    <property type="protein sequence ID" value="RGE65318.1"/>
    <property type="molecule type" value="Genomic_DNA"/>
</dbReference>
<comment type="caution">
    <text evidence="2">The sequence shown here is derived from an EMBL/GenBank/DDBJ whole genome shotgun (WGS) entry which is preliminary data.</text>
</comment>
<dbReference type="RefSeq" id="WP_117547008.1">
    <property type="nucleotide sequence ID" value="NZ_QVME01000014.1"/>
</dbReference>
<dbReference type="PANTHER" id="PTHR42850:SF4">
    <property type="entry name" value="ZINC-DEPENDENT ENDOPOLYPHOSPHATASE"/>
    <property type="match status" value="1"/>
</dbReference>
<sequence>MIYCISDIHGELDKLEHLLKRICFSDTDHLYILGDAIDRGSMGVDVLQMIMAAPNMTLLLGNHEQMCLSTLGPDNEFGARELWRQNGGMPTYRELLYHRTHQERNAILRFLSGLPDHLDLVVGTQKFHLVHGFPGSDRDTRIWGRAAPDSISPWADTICIVGHTPTSYLSENCGEDLSIWHGNGIIDIDCGCGNLKTSHRRLACLRLDDMAEFYAETSD</sequence>
<dbReference type="Proteomes" id="UP000260828">
    <property type="component" value="Unassembled WGS sequence"/>
</dbReference>
<dbReference type="GO" id="GO:0016791">
    <property type="term" value="F:phosphatase activity"/>
    <property type="evidence" value="ECO:0007669"/>
    <property type="project" value="TreeGrafter"/>
</dbReference>
<reference evidence="2 3" key="1">
    <citation type="submission" date="2018-08" db="EMBL/GenBank/DDBJ databases">
        <title>A genome reference for cultivated species of the human gut microbiota.</title>
        <authorList>
            <person name="Zou Y."/>
            <person name="Xue W."/>
            <person name="Luo G."/>
        </authorList>
    </citation>
    <scope>NUCLEOTIDE SEQUENCE [LARGE SCALE GENOMIC DNA]</scope>
    <source>
        <strain evidence="2 3">TF05-12AC</strain>
    </source>
</reference>
<organism evidence="2 3">
    <name type="scientific">Anaerotruncus colihominis</name>
    <dbReference type="NCBI Taxonomy" id="169435"/>
    <lineage>
        <taxon>Bacteria</taxon>
        <taxon>Bacillati</taxon>
        <taxon>Bacillota</taxon>
        <taxon>Clostridia</taxon>
        <taxon>Eubacteriales</taxon>
        <taxon>Oscillospiraceae</taxon>
        <taxon>Anaerotruncus</taxon>
    </lineage>
</organism>
<dbReference type="SUPFAM" id="SSF56300">
    <property type="entry name" value="Metallo-dependent phosphatases"/>
    <property type="match status" value="1"/>
</dbReference>
<evidence type="ECO:0000313" key="2">
    <source>
        <dbReference type="EMBL" id="RGE65318.1"/>
    </source>
</evidence>
<evidence type="ECO:0000313" key="3">
    <source>
        <dbReference type="Proteomes" id="UP000260828"/>
    </source>
</evidence>
<dbReference type="InterPro" id="IPR050126">
    <property type="entry name" value="Ap4A_hydrolase"/>
</dbReference>
<dbReference type="Gene3D" id="3.60.21.10">
    <property type="match status" value="1"/>
</dbReference>
<proteinExistence type="predicted"/>
<dbReference type="GO" id="GO:0008803">
    <property type="term" value="F:bis(5'-nucleosyl)-tetraphosphatase (symmetrical) activity"/>
    <property type="evidence" value="ECO:0007669"/>
    <property type="project" value="TreeGrafter"/>
</dbReference>
<accession>A0A3E3IE21</accession>
<gene>
    <name evidence="2" type="ORF">DXC40_17365</name>
</gene>
<evidence type="ECO:0000259" key="1">
    <source>
        <dbReference type="Pfam" id="PF00149"/>
    </source>
</evidence>
<dbReference type="Pfam" id="PF00149">
    <property type="entry name" value="Metallophos"/>
    <property type="match status" value="1"/>
</dbReference>
<dbReference type="InterPro" id="IPR004843">
    <property type="entry name" value="Calcineurin-like_PHP"/>
</dbReference>
<dbReference type="AlphaFoldDB" id="A0A3E3IE21"/>
<dbReference type="GO" id="GO:0110154">
    <property type="term" value="P:RNA decapping"/>
    <property type="evidence" value="ECO:0007669"/>
    <property type="project" value="TreeGrafter"/>
</dbReference>
<protein>
    <recommendedName>
        <fullName evidence="1">Calcineurin-like phosphoesterase domain-containing protein</fullName>
    </recommendedName>
</protein>
<name>A0A3E3IE21_9FIRM</name>
<feature type="domain" description="Calcineurin-like phosphoesterase" evidence="1">
    <location>
        <begin position="2"/>
        <end position="175"/>
    </location>
</feature>
<dbReference type="PANTHER" id="PTHR42850">
    <property type="entry name" value="METALLOPHOSPHOESTERASE"/>
    <property type="match status" value="1"/>
</dbReference>
<dbReference type="GO" id="GO:0005737">
    <property type="term" value="C:cytoplasm"/>
    <property type="evidence" value="ECO:0007669"/>
    <property type="project" value="TreeGrafter"/>
</dbReference>